<gene>
    <name evidence="2" type="ORF">CYNAS_LOCUS8188</name>
</gene>
<dbReference type="SUPFAM" id="SSF81653">
    <property type="entry name" value="Calcium ATPase, transduction domain A"/>
    <property type="match status" value="1"/>
</dbReference>
<keyword evidence="1" id="KW-0812">Transmembrane</keyword>
<dbReference type="GO" id="GO:0005886">
    <property type="term" value="C:plasma membrane"/>
    <property type="evidence" value="ECO:0007669"/>
    <property type="project" value="TreeGrafter"/>
</dbReference>
<protein>
    <submittedName>
        <fullName evidence="2">Uncharacterized protein</fullName>
    </submittedName>
</protein>
<evidence type="ECO:0000313" key="2">
    <source>
        <dbReference type="EMBL" id="CAJ0596205.1"/>
    </source>
</evidence>
<keyword evidence="3" id="KW-1185">Reference proteome</keyword>
<feature type="transmembrane region" description="Helical" evidence="1">
    <location>
        <begin position="213"/>
        <end position="239"/>
    </location>
</feature>
<dbReference type="GO" id="GO:0045332">
    <property type="term" value="P:phospholipid translocation"/>
    <property type="evidence" value="ECO:0007669"/>
    <property type="project" value="TreeGrafter"/>
</dbReference>
<dbReference type="Gene3D" id="2.70.150.10">
    <property type="entry name" value="Calcium-transporting ATPase, cytoplasmic transduction domain A"/>
    <property type="match status" value="1"/>
</dbReference>
<keyword evidence="1" id="KW-0472">Membrane</keyword>
<accession>A0AA36GQA3</accession>
<dbReference type="PANTHER" id="PTHR24092">
    <property type="entry name" value="PROBABLE PHOSPHOLIPID-TRANSPORTING ATPASE"/>
    <property type="match status" value="1"/>
</dbReference>
<evidence type="ECO:0000256" key="1">
    <source>
        <dbReference type="SAM" id="Phobius"/>
    </source>
</evidence>
<keyword evidence="1" id="KW-1133">Transmembrane helix</keyword>
<dbReference type="GO" id="GO:0140326">
    <property type="term" value="F:ATPase-coupled intramembrane lipid transporter activity"/>
    <property type="evidence" value="ECO:0007669"/>
    <property type="project" value="TreeGrafter"/>
</dbReference>
<proteinExistence type="predicted"/>
<comment type="caution">
    <text evidence="2">The sequence shown here is derived from an EMBL/GenBank/DDBJ whole genome shotgun (WGS) entry which is preliminary data.</text>
</comment>
<dbReference type="PANTHER" id="PTHR24092:SF150">
    <property type="entry name" value="PHOSPHOLIPID-TRANSPORTING ATPASE"/>
    <property type="match status" value="1"/>
</dbReference>
<sequence length="261" mass="29124">MFIIGCSAVREIYEDLRRRVRDRKVNYQKCYAHTDSGWRAVPWCELHVGQMIRAVNGEQLAADCLILATSEPGSVAYVETANLDGESNLKVRQAAPTRLRNCEESMNEFWTSETEIVYDAPNRNIYEFQGYLMGKPDVLSPPGSASFSNDFNPPPNNGVRKDLPTTIPLSNAHIILRGARLKNTDNIYGVVLYTGSDTKLIKNSIKRVMKSSLLASILNSVMLTQFGMVLFLCLAHALMGRLSQPIPFLVATEAPVRAVRK</sequence>
<reference evidence="2" key="1">
    <citation type="submission" date="2023-07" db="EMBL/GenBank/DDBJ databases">
        <authorList>
            <consortium name="CYATHOMIX"/>
        </authorList>
    </citation>
    <scope>NUCLEOTIDE SEQUENCE</scope>
    <source>
        <strain evidence="2">N/A</strain>
    </source>
</reference>
<dbReference type="InterPro" id="IPR008250">
    <property type="entry name" value="ATPase_P-typ_transduc_dom_A_sf"/>
</dbReference>
<dbReference type="EMBL" id="CATQJL010000112">
    <property type="protein sequence ID" value="CAJ0596205.1"/>
    <property type="molecule type" value="Genomic_DNA"/>
</dbReference>
<organism evidence="2 3">
    <name type="scientific">Cylicocyclus nassatus</name>
    <name type="common">Nematode worm</name>
    <dbReference type="NCBI Taxonomy" id="53992"/>
    <lineage>
        <taxon>Eukaryota</taxon>
        <taxon>Metazoa</taxon>
        <taxon>Ecdysozoa</taxon>
        <taxon>Nematoda</taxon>
        <taxon>Chromadorea</taxon>
        <taxon>Rhabditida</taxon>
        <taxon>Rhabditina</taxon>
        <taxon>Rhabditomorpha</taxon>
        <taxon>Strongyloidea</taxon>
        <taxon>Strongylidae</taxon>
        <taxon>Cylicocyclus</taxon>
    </lineage>
</organism>
<name>A0AA36GQA3_CYLNA</name>
<dbReference type="Proteomes" id="UP001176961">
    <property type="component" value="Unassembled WGS sequence"/>
</dbReference>
<evidence type="ECO:0000313" key="3">
    <source>
        <dbReference type="Proteomes" id="UP001176961"/>
    </source>
</evidence>
<dbReference type="AlphaFoldDB" id="A0AA36GQA3"/>